<keyword evidence="1" id="KW-0812">Transmembrane</keyword>
<evidence type="ECO:0000256" key="1">
    <source>
        <dbReference type="SAM" id="Phobius"/>
    </source>
</evidence>
<evidence type="ECO:0000313" key="2">
    <source>
        <dbReference type="EMBL" id="MBK7674699.1"/>
    </source>
</evidence>
<keyword evidence="1" id="KW-0472">Membrane</keyword>
<gene>
    <name evidence="2" type="ORF">IPJ27_07950</name>
</gene>
<proteinExistence type="predicted"/>
<protein>
    <submittedName>
        <fullName evidence="2">Uncharacterized protein</fullName>
    </submittedName>
</protein>
<keyword evidence="1" id="KW-1133">Transmembrane helix</keyword>
<sequence>MRNILFVVGIAIVAGIAAAGATSASWIFWEVLRGEERDAFRAVLGAFCGALFAFIFVRLGEGLKRIYDRKERNHDAMVRLQHYLNDCLNTTSDNIFIADTFLAVFEEQKLESGQRPIFINRFHEYTIDRELIVGLSNLDLINELYSINTELRKLSSSLATIDRAYEQIMEAFVSKKIDPDVYLANVRHSRARYVEVREFLVQTKSDLVRMFATINLLAKAPPFLVRLIRAMTRTRYTKKFKRMLPAEVARVSQEIEAGAKASAKRIEEIQDRVAQRIRIDRAKPRSDPFVGRARSGALGAPSANIFFGFAPKA</sequence>
<feature type="transmembrane region" description="Helical" evidence="1">
    <location>
        <begin position="39"/>
        <end position="60"/>
    </location>
</feature>
<comment type="caution">
    <text evidence="2">The sequence shown here is derived from an EMBL/GenBank/DDBJ whole genome shotgun (WGS) entry which is preliminary data.</text>
</comment>
<reference evidence="2 3" key="1">
    <citation type="submission" date="2020-10" db="EMBL/GenBank/DDBJ databases">
        <title>Connecting structure to function with the recovery of over 1000 high-quality activated sludge metagenome-assembled genomes encoding full-length rRNA genes using long-read sequencing.</title>
        <authorList>
            <person name="Singleton C.M."/>
            <person name="Petriglieri F."/>
            <person name="Kristensen J.M."/>
            <person name="Kirkegaard R.H."/>
            <person name="Michaelsen T.Y."/>
            <person name="Andersen M.H."/>
            <person name="Karst S.M."/>
            <person name="Dueholm M.S."/>
            <person name="Nielsen P.H."/>
            <person name="Albertsen M."/>
        </authorList>
    </citation>
    <scope>NUCLEOTIDE SEQUENCE [LARGE SCALE GENOMIC DNA]</scope>
    <source>
        <strain evidence="2">EsbW_18-Q3-R4-48_BATAC.285</strain>
    </source>
</reference>
<dbReference type="EMBL" id="JADJMH010000005">
    <property type="protein sequence ID" value="MBK7674699.1"/>
    <property type="molecule type" value="Genomic_DNA"/>
</dbReference>
<name>A0A935PWM4_9PROT</name>
<accession>A0A935PWM4</accession>
<organism evidence="2 3">
    <name type="scientific">Candidatus Accumulibacter proximus</name>
    <dbReference type="NCBI Taxonomy" id="2954385"/>
    <lineage>
        <taxon>Bacteria</taxon>
        <taxon>Pseudomonadati</taxon>
        <taxon>Pseudomonadota</taxon>
        <taxon>Betaproteobacteria</taxon>
        <taxon>Candidatus Accumulibacter</taxon>
    </lineage>
</organism>
<dbReference type="AlphaFoldDB" id="A0A935PWM4"/>
<evidence type="ECO:0000313" key="3">
    <source>
        <dbReference type="Proteomes" id="UP000697998"/>
    </source>
</evidence>
<dbReference type="Proteomes" id="UP000697998">
    <property type="component" value="Unassembled WGS sequence"/>
</dbReference>